<dbReference type="EMBL" id="BNAV01000001">
    <property type="protein sequence ID" value="GHF37353.1"/>
    <property type="molecule type" value="Genomic_DNA"/>
</dbReference>
<reference evidence="1" key="1">
    <citation type="journal article" date="2014" name="Int. J. Syst. Evol. Microbiol.">
        <title>Complete genome sequence of Corynebacterium casei LMG S-19264T (=DSM 44701T), isolated from a smear-ripened cheese.</title>
        <authorList>
            <consortium name="US DOE Joint Genome Institute (JGI-PGF)"/>
            <person name="Walter F."/>
            <person name="Albersmeier A."/>
            <person name="Kalinowski J."/>
            <person name="Ruckert C."/>
        </authorList>
    </citation>
    <scope>NUCLEOTIDE SEQUENCE</scope>
    <source>
        <strain evidence="1">CGMCC 4.7679</strain>
    </source>
</reference>
<dbReference type="RefSeq" id="WP_145934557.1">
    <property type="nucleotide sequence ID" value="NZ_BNAV01000001.1"/>
</dbReference>
<gene>
    <name evidence="1" type="ORF">GCM10017566_08130</name>
</gene>
<name>A0A8H9IQ75_9PSEU</name>
<dbReference type="AlphaFoldDB" id="A0A8H9IQ75"/>
<dbReference type="OrthoDB" id="3630902at2"/>
<dbReference type="Gene3D" id="3.40.50.150">
    <property type="entry name" value="Vaccinia Virus protein VP39"/>
    <property type="match status" value="1"/>
</dbReference>
<protein>
    <recommendedName>
        <fullName evidence="3">Polyketide biosynthesis methyltransferase</fullName>
    </recommendedName>
</protein>
<dbReference type="InterPro" id="IPR029063">
    <property type="entry name" value="SAM-dependent_MTases_sf"/>
</dbReference>
<accession>A0A8H9IQ75</accession>
<dbReference type="Proteomes" id="UP000658656">
    <property type="component" value="Unassembled WGS sequence"/>
</dbReference>
<evidence type="ECO:0000313" key="1">
    <source>
        <dbReference type="EMBL" id="GHF37353.1"/>
    </source>
</evidence>
<proteinExistence type="predicted"/>
<dbReference type="PIRSF" id="PIRSF017393">
    <property type="entry name" value="MTase_SAV2177"/>
    <property type="match status" value="1"/>
</dbReference>
<evidence type="ECO:0008006" key="3">
    <source>
        <dbReference type="Google" id="ProtNLM"/>
    </source>
</evidence>
<dbReference type="Pfam" id="PF04672">
    <property type="entry name" value="Methyltransf_19"/>
    <property type="match status" value="1"/>
</dbReference>
<evidence type="ECO:0000313" key="2">
    <source>
        <dbReference type="Proteomes" id="UP000658656"/>
    </source>
</evidence>
<organism evidence="1 2">
    <name type="scientific">Amycolatopsis bartoniae</name>
    <dbReference type="NCBI Taxonomy" id="941986"/>
    <lineage>
        <taxon>Bacteria</taxon>
        <taxon>Bacillati</taxon>
        <taxon>Actinomycetota</taxon>
        <taxon>Actinomycetes</taxon>
        <taxon>Pseudonocardiales</taxon>
        <taxon>Pseudonocardiaceae</taxon>
        <taxon>Amycolatopsis</taxon>
    </lineage>
</organism>
<dbReference type="SUPFAM" id="SSF53335">
    <property type="entry name" value="S-adenosyl-L-methionine-dependent methyltransferases"/>
    <property type="match status" value="1"/>
</dbReference>
<sequence length="295" mass="33586">MSGDTERADSLRLHLDRPSSARIYDYMLGGKGPNNYAIDREFGDRQLATMPDLRRAMRENRRFVGRVVETALERGIDQFIDLGAGLPTQSQPHEIADRLAPDLKARVVYVDNELIAHAHSEILLASTADPERHQAVLGDFFNHGALWRSIRATGLIDPERPTCLLVTALLHFMFPEDRPDVPMSVYRDKIAPGSLLVLTHVPDVPEDDALQEVTREYGTTASPSYLRTDEEFLEFFGGWPLLEPGLEWTGLWRPHADRSQEPWWDEDTRGLPEGEPWWEDQPSRMYYRAGVAVKP</sequence>
<keyword evidence="2" id="KW-1185">Reference proteome</keyword>
<dbReference type="InterPro" id="IPR006764">
    <property type="entry name" value="SAM_dep_MeTrfase_SAV2177_type"/>
</dbReference>
<reference evidence="1" key="2">
    <citation type="submission" date="2020-09" db="EMBL/GenBank/DDBJ databases">
        <authorList>
            <person name="Sun Q."/>
            <person name="Zhou Y."/>
        </authorList>
    </citation>
    <scope>NUCLEOTIDE SEQUENCE</scope>
    <source>
        <strain evidence="1">CGMCC 4.7679</strain>
    </source>
</reference>
<comment type="caution">
    <text evidence="1">The sequence shown here is derived from an EMBL/GenBank/DDBJ whole genome shotgun (WGS) entry which is preliminary data.</text>
</comment>